<dbReference type="GO" id="GO:0000422">
    <property type="term" value="P:autophagy of mitochondrion"/>
    <property type="evidence" value="ECO:0007669"/>
    <property type="project" value="TreeGrafter"/>
</dbReference>
<comment type="subcellular location">
    <subcellularLocation>
        <location evidence="1">Mitochondrion outer membrane</location>
        <topology evidence="1">Multi-pass membrane protein</topology>
    </subcellularLocation>
</comment>
<evidence type="ECO:0000256" key="5">
    <source>
        <dbReference type="ARBA" id="ARBA00023136"/>
    </source>
</evidence>
<dbReference type="PANTHER" id="PTHR21346">
    <property type="entry name" value="FUN14 DOMAIN CONTAINING"/>
    <property type="match status" value="1"/>
</dbReference>
<organism evidence="6 7">
    <name type="scientific">Desmophyllum pertusum</name>
    <dbReference type="NCBI Taxonomy" id="174260"/>
    <lineage>
        <taxon>Eukaryota</taxon>
        <taxon>Metazoa</taxon>
        <taxon>Cnidaria</taxon>
        <taxon>Anthozoa</taxon>
        <taxon>Hexacorallia</taxon>
        <taxon>Scleractinia</taxon>
        <taxon>Caryophylliina</taxon>
        <taxon>Caryophylliidae</taxon>
        <taxon>Desmophyllum</taxon>
    </lineage>
</organism>
<evidence type="ECO:0000256" key="4">
    <source>
        <dbReference type="ARBA" id="ARBA00022989"/>
    </source>
</evidence>
<dbReference type="OrthoDB" id="163794at2759"/>
<comment type="caution">
    <text evidence="6">The sequence shown here is derived from an EMBL/GenBank/DDBJ whole genome shotgun (WGS) entry which is preliminary data.</text>
</comment>
<dbReference type="InterPro" id="IPR007014">
    <property type="entry name" value="FUN14"/>
</dbReference>
<keyword evidence="3" id="KW-0812">Transmembrane</keyword>
<evidence type="ECO:0000256" key="1">
    <source>
        <dbReference type="ARBA" id="ARBA00004374"/>
    </source>
</evidence>
<comment type="similarity">
    <text evidence="2">Belongs to the FUN14 family.</text>
</comment>
<dbReference type="Proteomes" id="UP001163046">
    <property type="component" value="Unassembled WGS sequence"/>
</dbReference>
<dbReference type="GO" id="GO:0005741">
    <property type="term" value="C:mitochondrial outer membrane"/>
    <property type="evidence" value="ECO:0007669"/>
    <property type="project" value="UniProtKB-SubCell"/>
</dbReference>
<gene>
    <name evidence="6" type="primary">FUNDC1_2</name>
    <name evidence="6" type="ORF">OS493_022266</name>
</gene>
<dbReference type="AlphaFoldDB" id="A0A9X0CDQ2"/>
<evidence type="ECO:0000313" key="7">
    <source>
        <dbReference type="Proteomes" id="UP001163046"/>
    </source>
</evidence>
<proteinExistence type="inferred from homology"/>
<evidence type="ECO:0000256" key="2">
    <source>
        <dbReference type="ARBA" id="ARBA00009160"/>
    </source>
</evidence>
<evidence type="ECO:0000256" key="3">
    <source>
        <dbReference type="ARBA" id="ARBA00022692"/>
    </source>
</evidence>
<dbReference type="EMBL" id="MU827792">
    <property type="protein sequence ID" value="KAJ7330651.1"/>
    <property type="molecule type" value="Genomic_DNA"/>
</dbReference>
<name>A0A9X0CDQ2_9CNID</name>
<keyword evidence="7" id="KW-1185">Reference proteome</keyword>
<accession>A0A9X0CDQ2</accession>
<keyword evidence="5" id="KW-0472">Membrane</keyword>
<dbReference type="Pfam" id="PF04930">
    <property type="entry name" value="FUN14"/>
    <property type="match status" value="1"/>
</dbReference>
<dbReference type="PANTHER" id="PTHR21346:SF0">
    <property type="entry name" value="RE45833P"/>
    <property type="match status" value="1"/>
</dbReference>
<protein>
    <submittedName>
        <fullName evidence="6">FUN14 domain-containing protein 1</fullName>
    </submittedName>
</protein>
<keyword evidence="4" id="KW-1133">Transmembrane helix</keyword>
<evidence type="ECO:0000313" key="6">
    <source>
        <dbReference type="EMBL" id="KAJ7330651.1"/>
    </source>
</evidence>
<reference evidence="6" key="1">
    <citation type="submission" date="2023-01" db="EMBL/GenBank/DDBJ databases">
        <title>Genome assembly of the deep-sea coral Lophelia pertusa.</title>
        <authorList>
            <person name="Herrera S."/>
            <person name="Cordes E."/>
        </authorList>
    </citation>
    <scope>NUCLEOTIDE SEQUENCE</scope>
    <source>
        <strain evidence="6">USNM1676648</strain>
        <tissue evidence="6">Polyp</tissue>
    </source>
</reference>
<sequence>MGLSAAYTPGGVLGIAHRAGYININWKRMEKDVDTITKKVEKQVKKIKKNEKDVEKGIIALANRGYSYASRNVAAASGFAGGFLIGLAF</sequence>